<dbReference type="InterPro" id="IPR036005">
    <property type="entry name" value="Creatinase/aminopeptidase-like"/>
</dbReference>
<evidence type="ECO:0000313" key="10">
    <source>
        <dbReference type="EMBL" id="KIC73082.1"/>
    </source>
</evidence>
<comment type="similarity">
    <text evidence="8">Belongs to the peptidase M24A family.</text>
</comment>
<dbReference type="InterPro" id="IPR036390">
    <property type="entry name" value="WH_DNA-bd_sf"/>
</dbReference>
<dbReference type="PANTHER" id="PTHR45777">
    <property type="entry name" value="METHIONINE AMINOPEPTIDASE 2"/>
    <property type="match status" value="1"/>
</dbReference>
<feature type="domain" description="Peptidase M24" evidence="9">
    <location>
        <begin position="10"/>
        <end position="202"/>
    </location>
</feature>
<dbReference type="Gene3D" id="1.10.10.10">
    <property type="entry name" value="Winged helix-like DNA-binding domain superfamily/Winged helix DNA-binding domain"/>
    <property type="match status" value="1"/>
</dbReference>
<evidence type="ECO:0000256" key="2">
    <source>
        <dbReference type="ARBA" id="ARBA00001936"/>
    </source>
</evidence>
<dbReference type="PATRIC" id="fig|362787.3.peg.619"/>
<keyword evidence="4 8" id="KW-0031">Aminopeptidase</keyword>
<dbReference type="PANTHER" id="PTHR45777:SF2">
    <property type="entry name" value="METHIONINE AMINOPEPTIDASE 2"/>
    <property type="match status" value="1"/>
</dbReference>
<dbReference type="GO" id="GO:0046872">
    <property type="term" value="F:metal ion binding"/>
    <property type="evidence" value="ECO:0007669"/>
    <property type="project" value="UniProtKB-KW"/>
</dbReference>
<organism evidence="10 11">
    <name type="scientific">Candidatus Protochlamydia amoebophila</name>
    <dbReference type="NCBI Taxonomy" id="362787"/>
    <lineage>
        <taxon>Bacteria</taxon>
        <taxon>Pseudomonadati</taxon>
        <taxon>Chlamydiota</taxon>
        <taxon>Chlamydiia</taxon>
        <taxon>Parachlamydiales</taxon>
        <taxon>Parachlamydiaceae</taxon>
        <taxon>Candidatus Protochlamydia</taxon>
    </lineage>
</organism>
<evidence type="ECO:0000256" key="3">
    <source>
        <dbReference type="ARBA" id="ARBA00001954"/>
    </source>
</evidence>
<dbReference type="GO" id="GO:0005737">
    <property type="term" value="C:cytoplasm"/>
    <property type="evidence" value="ECO:0007669"/>
    <property type="project" value="TreeGrafter"/>
</dbReference>
<comment type="cofactor">
    <cofactor evidence="3">
        <name>Fe(2+)</name>
        <dbReference type="ChEBI" id="CHEBI:29033"/>
    </cofactor>
</comment>
<name>A0A0C1K0U1_9BACT</name>
<evidence type="ECO:0000256" key="6">
    <source>
        <dbReference type="ARBA" id="ARBA00022723"/>
    </source>
</evidence>
<dbReference type="InterPro" id="IPR036388">
    <property type="entry name" value="WH-like_DNA-bd_sf"/>
</dbReference>
<evidence type="ECO:0000256" key="5">
    <source>
        <dbReference type="ARBA" id="ARBA00022670"/>
    </source>
</evidence>
<dbReference type="SUPFAM" id="SSF46785">
    <property type="entry name" value="Winged helix' DNA-binding domain"/>
    <property type="match status" value="1"/>
</dbReference>
<dbReference type="Proteomes" id="UP000031465">
    <property type="component" value="Unassembled WGS sequence"/>
</dbReference>
<sequence length="298" mass="32723">MQQIYKQNFIRAGELAGQVRAYGKSLIKKGASYKDVMDKISAKIFELGAKPAFPPQMALNHVAAHYLIYPGEDVIFSDQVIKLDVGVCYKGAIGDCAVTVDLSDKYQKLIQAVEEALLNAEQIVKVGLPVREIGYTIDQTISSYGFKAVKNLSGHGLGPHKIHTSPIIPNYDNHSKAVVKPGMTFAIEPFATDGEGLIYEEGKATIFAFTSWRPVRSEIARLVLNKVKTFNGLPFSIHNLLDAQFSLLEVETGLAELLRFGVIAEYGPLIEEKNGIVAQAENSVLVDEHGKVFITTRL</sequence>
<dbReference type="EMBL" id="JSAN01000038">
    <property type="protein sequence ID" value="KIC73082.1"/>
    <property type="molecule type" value="Genomic_DNA"/>
</dbReference>
<dbReference type="GO" id="GO:0004239">
    <property type="term" value="F:initiator methionyl aminopeptidase activity"/>
    <property type="evidence" value="ECO:0007669"/>
    <property type="project" value="UniProtKB-EC"/>
</dbReference>
<comment type="function">
    <text evidence="8">Removes the N-terminal methionine from nascent proteins. The N-terminal methionine is often cleaved when the second residue in the primary sequence is small and uncharged (Met-Ala-, Cys, Gly, Pro, Ser, Thr, or Val).</text>
</comment>
<comment type="catalytic activity">
    <reaction evidence="1 8">
        <text>Release of N-terminal amino acids, preferentially methionine, from peptides and arylamides.</text>
        <dbReference type="EC" id="3.4.11.18"/>
    </reaction>
</comment>
<dbReference type="RefSeq" id="WP_039357071.1">
    <property type="nucleotide sequence ID" value="NZ_JSAN01000038.1"/>
</dbReference>
<evidence type="ECO:0000256" key="4">
    <source>
        <dbReference type="ARBA" id="ARBA00022438"/>
    </source>
</evidence>
<accession>A0A0C1K0U1</accession>
<dbReference type="PRINTS" id="PR00599">
    <property type="entry name" value="MAPEPTIDASE"/>
</dbReference>
<dbReference type="EC" id="3.4.11.18" evidence="8"/>
<evidence type="ECO:0000256" key="7">
    <source>
        <dbReference type="ARBA" id="ARBA00022801"/>
    </source>
</evidence>
<dbReference type="SUPFAM" id="SSF55920">
    <property type="entry name" value="Creatinase/aminopeptidase"/>
    <property type="match status" value="1"/>
</dbReference>
<proteinExistence type="inferred from homology"/>
<keyword evidence="6 8" id="KW-0479">Metal-binding</keyword>
<keyword evidence="7 10" id="KW-0378">Hydrolase</keyword>
<dbReference type="GO" id="GO:0006508">
    <property type="term" value="P:proteolysis"/>
    <property type="evidence" value="ECO:0007669"/>
    <property type="project" value="UniProtKB-KW"/>
</dbReference>
<evidence type="ECO:0000256" key="1">
    <source>
        <dbReference type="ARBA" id="ARBA00000294"/>
    </source>
</evidence>
<reference evidence="10 11" key="1">
    <citation type="journal article" date="2014" name="Mol. Biol. Evol.">
        <title>Massive expansion of Ubiquitination-related gene families within the Chlamydiae.</title>
        <authorList>
            <person name="Domman D."/>
            <person name="Collingro A."/>
            <person name="Lagkouvardos I."/>
            <person name="Gehre L."/>
            <person name="Weinmaier T."/>
            <person name="Rattei T."/>
            <person name="Subtil A."/>
            <person name="Horn M."/>
        </authorList>
    </citation>
    <scope>NUCLEOTIDE SEQUENCE [LARGE SCALE GENOMIC DNA]</scope>
    <source>
        <strain evidence="10 11">EI2</strain>
    </source>
</reference>
<dbReference type="NCBIfam" id="TIGR00501">
    <property type="entry name" value="met_pdase_II"/>
    <property type="match status" value="1"/>
</dbReference>
<dbReference type="InterPro" id="IPR050247">
    <property type="entry name" value="Met_Aminopeptidase_Type2"/>
</dbReference>
<keyword evidence="5 8" id="KW-0645">Protease</keyword>
<dbReference type="GO" id="GO:0070006">
    <property type="term" value="F:metalloaminopeptidase activity"/>
    <property type="evidence" value="ECO:0007669"/>
    <property type="project" value="InterPro"/>
</dbReference>
<evidence type="ECO:0000259" key="9">
    <source>
        <dbReference type="Pfam" id="PF00557"/>
    </source>
</evidence>
<protein>
    <recommendedName>
        <fullName evidence="8">Methionine aminopeptidase</fullName>
        <ecNumber evidence="8">3.4.11.18</ecNumber>
    </recommendedName>
</protein>
<dbReference type="AlphaFoldDB" id="A0A0C1K0U1"/>
<comment type="cofactor">
    <cofactor evidence="8">
        <name>Co(2+)</name>
        <dbReference type="ChEBI" id="CHEBI:48828"/>
    </cofactor>
    <cofactor evidence="8">
        <name>Zn(2+)</name>
        <dbReference type="ChEBI" id="CHEBI:29105"/>
    </cofactor>
    <cofactor evidence="8">
        <name>Mn(2+)</name>
        <dbReference type="ChEBI" id="CHEBI:29035"/>
    </cofactor>
    <cofactor evidence="8">
        <name>Fe(2+)</name>
        <dbReference type="ChEBI" id="CHEBI:29033"/>
    </cofactor>
    <text evidence="8">Binds 2 divalent metal cations per subunit. Has a high-affinity and a low affinity metal-binding site. The true nature of the physiological cofactor is under debate. The enzyme is active with cobalt, zinc, manganese or divalent iron ions.</text>
</comment>
<comment type="caution">
    <text evidence="10">The sequence shown here is derived from an EMBL/GenBank/DDBJ whole genome shotgun (WGS) entry which is preliminary data.</text>
</comment>
<evidence type="ECO:0000313" key="11">
    <source>
        <dbReference type="Proteomes" id="UP000031465"/>
    </source>
</evidence>
<comment type="cofactor">
    <cofactor evidence="2">
        <name>Mn(2+)</name>
        <dbReference type="ChEBI" id="CHEBI:29035"/>
    </cofactor>
</comment>
<dbReference type="Gene3D" id="3.90.230.10">
    <property type="entry name" value="Creatinase/methionine aminopeptidase superfamily"/>
    <property type="match status" value="1"/>
</dbReference>
<dbReference type="InterPro" id="IPR000994">
    <property type="entry name" value="Pept_M24"/>
</dbReference>
<evidence type="ECO:0000256" key="8">
    <source>
        <dbReference type="RuleBase" id="RU003653"/>
    </source>
</evidence>
<dbReference type="InterPro" id="IPR002468">
    <property type="entry name" value="Pept_M24A_MAP2"/>
</dbReference>
<dbReference type="InterPro" id="IPR001714">
    <property type="entry name" value="Pept_M24_MAP"/>
</dbReference>
<dbReference type="Pfam" id="PF00557">
    <property type="entry name" value="Peptidase_M24"/>
    <property type="match status" value="1"/>
</dbReference>
<gene>
    <name evidence="10" type="primary">map</name>
    <name evidence="10" type="ORF">DB44_BP00130</name>
</gene>